<evidence type="ECO:0000256" key="10">
    <source>
        <dbReference type="ARBA" id="ARBA00022722"/>
    </source>
</evidence>
<keyword evidence="9" id="KW-0698">rRNA processing</keyword>
<name>A0A9D4TTN8_CHLVU</name>
<dbReference type="InterPro" id="IPR001900">
    <property type="entry name" value="RNase_II/R"/>
</dbReference>
<dbReference type="GO" id="GO:0008859">
    <property type="term" value="F:exoribonuclease II activity"/>
    <property type="evidence" value="ECO:0007669"/>
    <property type="project" value="UniProtKB-EC"/>
</dbReference>
<dbReference type="PROSITE" id="PS01175">
    <property type="entry name" value="RIBONUCLEASE_II"/>
    <property type="match status" value="1"/>
</dbReference>
<comment type="similarity">
    <text evidence="5">Belongs to the RNR ribonuclease family.</text>
</comment>
<feature type="compositionally biased region" description="Acidic residues" evidence="18">
    <location>
        <begin position="420"/>
        <end position="432"/>
    </location>
</feature>
<evidence type="ECO:0000256" key="15">
    <source>
        <dbReference type="ARBA" id="ARBA00022884"/>
    </source>
</evidence>
<dbReference type="Gene3D" id="3.40.50.1010">
    <property type="entry name" value="5'-nuclease"/>
    <property type="match status" value="1"/>
</dbReference>
<feature type="compositionally biased region" description="Low complexity" evidence="18">
    <location>
        <begin position="1282"/>
        <end position="1292"/>
    </location>
</feature>
<comment type="cofactor">
    <cofactor evidence="2">
        <name>Mg(2+)</name>
        <dbReference type="ChEBI" id="CHEBI:18420"/>
    </cofactor>
</comment>
<dbReference type="Gene3D" id="2.40.50.700">
    <property type="match status" value="1"/>
</dbReference>
<dbReference type="Pfam" id="PF17849">
    <property type="entry name" value="OB_Dis3"/>
    <property type="match status" value="1"/>
</dbReference>
<keyword evidence="16" id="KW-0539">Nucleus</keyword>
<comment type="subcellular location">
    <subcellularLocation>
        <location evidence="4">Cytoplasm</location>
    </subcellularLocation>
    <subcellularLocation>
        <location evidence="3">Nucleus</location>
    </subcellularLocation>
</comment>
<dbReference type="Proteomes" id="UP001055712">
    <property type="component" value="Unassembled WGS sequence"/>
</dbReference>
<dbReference type="GO" id="GO:0000956">
    <property type="term" value="P:nuclear-transcribed mRNA catabolic process"/>
    <property type="evidence" value="ECO:0007669"/>
    <property type="project" value="UniProtKB-ARBA"/>
</dbReference>
<evidence type="ECO:0000256" key="1">
    <source>
        <dbReference type="ARBA" id="ARBA00001849"/>
    </source>
</evidence>
<comment type="catalytic activity">
    <reaction evidence="1">
        <text>Exonucleolytic cleavage in the 3'- to 5'-direction to yield nucleoside 5'-phosphates.</text>
        <dbReference type="EC" id="3.1.13.1"/>
    </reaction>
</comment>
<protein>
    <recommendedName>
        <fullName evidence="7">DIS3-like exonuclease 1</fullName>
        <ecNumber evidence="6">3.1.13.1</ecNumber>
    </recommendedName>
    <alternativeName>
        <fullName evidence="17">Ribosomal RNA-processing protein 44</fullName>
    </alternativeName>
</protein>
<evidence type="ECO:0000256" key="8">
    <source>
        <dbReference type="ARBA" id="ARBA00022490"/>
    </source>
</evidence>
<evidence type="ECO:0000256" key="5">
    <source>
        <dbReference type="ARBA" id="ARBA00005785"/>
    </source>
</evidence>
<dbReference type="GO" id="GO:0000176">
    <property type="term" value="C:nuclear exosome (RNase complex)"/>
    <property type="evidence" value="ECO:0007669"/>
    <property type="project" value="UniProtKB-ARBA"/>
</dbReference>
<reference evidence="20" key="1">
    <citation type="journal article" date="2019" name="Plant J.">
        <title>Chlorella vulgaris genome assembly and annotation reveals the molecular basis for metabolic acclimation to high light conditions.</title>
        <authorList>
            <person name="Cecchin M."/>
            <person name="Marcolungo L."/>
            <person name="Rossato M."/>
            <person name="Girolomoni L."/>
            <person name="Cosentino E."/>
            <person name="Cuine S."/>
            <person name="Li-Beisson Y."/>
            <person name="Delledonne M."/>
            <person name="Ballottari M."/>
        </authorList>
    </citation>
    <scope>NUCLEOTIDE SEQUENCE</scope>
    <source>
        <strain evidence="20">211/11P</strain>
    </source>
</reference>
<dbReference type="InterPro" id="IPR022966">
    <property type="entry name" value="RNase_II/R_CS"/>
</dbReference>
<comment type="caution">
    <text evidence="20">The sequence shown here is derived from an EMBL/GenBank/DDBJ whole genome shotgun (WGS) entry which is preliminary data.</text>
</comment>
<dbReference type="Pfam" id="PF17216">
    <property type="entry name" value="Rrp44_CSD1"/>
    <property type="match status" value="1"/>
</dbReference>
<evidence type="ECO:0000256" key="2">
    <source>
        <dbReference type="ARBA" id="ARBA00001946"/>
    </source>
</evidence>
<dbReference type="GO" id="GO:0003723">
    <property type="term" value="F:RNA binding"/>
    <property type="evidence" value="ECO:0007669"/>
    <property type="project" value="UniProtKB-KW"/>
</dbReference>
<evidence type="ECO:0000256" key="6">
    <source>
        <dbReference type="ARBA" id="ARBA00012163"/>
    </source>
</evidence>
<proteinExistence type="inferred from homology"/>
<dbReference type="InterPro" id="IPR041505">
    <property type="entry name" value="Dis3_CSD2"/>
</dbReference>
<keyword evidence="12" id="KW-0271">Exosome</keyword>
<dbReference type="InterPro" id="IPR050180">
    <property type="entry name" value="RNR_Ribonuclease"/>
</dbReference>
<evidence type="ECO:0000256" key="18">
    <source>
        <dbReference type="SAM" id="MobiDB-lite"/>
    </source>
</evidence>
<evidence type="ECO:0000256" key="7">
    <source>
        <dbReference type="ARBA" id="ARBA00016366"/>
    </source>
</evidence>
<dbReference type="EMBL" id="SIDB01000003">
    <property type="protein sequence ID" value="KAI3434598.1"/>
    <property type="molecule type" value="Genomic_DNA"/>
</dbReference>
<dbReference type="GO" id="GO:0005737">
    <property type="term" value="C:cytoplasm"/>
    <property type="evidence" value="ECO:0007669"/>
    <property type="project" value="UniProtKB-SubCell"/>
</dbReference>
<evidence type="ECO:0000313" key="21">
    <source>
        <dbReference type="Proteomes" id="UP001055712"/>
    </source>
</evidence>
<feature type="region of interest" description="Disordered" evidence="18">
    <location>
        <begin position="769"/>
        <end position="796"/>
    </location>
</feature>
<evidence type="ECO:0000259" key="19">
    <source>
        <dbReference type="SMART" id="SM00955"/>
    </source>
</evidence>
<keyword evidence="11" id="KW-0378">Hydrolase</keyword>
<dbReference type="Pfam" id="PF00773">
    <property type="entry name" value="RNB"/>
    <property type="match status" value="1"/>
</dbReference>
<dbReference type="InterPro" id="IPR033771">
    <property type="entry name" value="Rrp44_CSD1"/>
</dbReference>
<dbReference type="SMART" id="SM00955">
    <property type="entry name" value="RNB"/>
    <property type="match status" value="1"/>
</dbReference>
<keyword evidence="8" id="KW-0963">Cytoplasm</keyword>
<sequence length="1406" mass="149339">MQLPPAAWLERKSEHSFRYHKRSRTVADVSGEAYLRLDLSCGCPAPLCGACQPTTPALSPSPRHLLLPDAAVLVECLDVFELSQMSNVVLLSSVVRQLQSGGSARRDARLRALYADSRRCNFLFDNLHHRHTAPASLREQRNGLALLAAAEWYYEHLGRTLPVVVLSDLLANQFAAPASSGNEAATGRPNALLPAQASSGEAEEDAELDALLQQMQVGSAGSGADVGIAGLLAGLGLDGEDLLGTHTQQQEQGQGQQWQQWQQQQQGGEQEQVATAAGSQPSALDPGVHVLSAAAYFGGCWGHDPAVVDVFDSIRQSRADEGRQEAASSFAFPPHLSPAALEAGLASRSLLSGPLAISRRSREEASVAVGGGRAVLVLGRGALNRAVHGDKVVVRLLPRDQWSHADSAARGDGQEGEGGKEEEEADGGDDAEHDLLASTGNGDAGVAADAPRAASGEGETGDDPFESMLLEGDSSTGGEAALQPRGEVVGILQRWSGEVVVCISEEDERALAAKRQDSGRQEAVLCVPIDRRLPKIRLRSRQLHRLLGQRLVLRMDGWDRGSRYPHSHLVRSLGPIHSLKSETEGVLVSSGVHWQPFSEGALHELPPIASSAEYDMPAAELASRRDLRGPDHFTCSIDPPGCTDVDDALSVRWLDGGSSSSSSGRRRLVEVGVHIADVSFFVRQGSLLDGEAAARCTTVYLVDRRLDMLPALLSEDLCSLRSGADRYAVSVVWTLDADSLEVLGTWFGRTLIRSRYQLEYSQAQAILEGRPQPLQPRQQRGSSGGGGTGEQAVPDADLPQLQRNLRLLAALAERRRQIRLEAGAVELESAELRFQTDEQGQPTGVTVKQEIQAMQIVAEMMILANAAVGTAIHAAFPRNALLRRHPPPRREAFEEVSALCESLGSPLDLESGAAPLAASLAAAVAAAPPALGSLIKSLATRAMSEAEYFCTGDVTGRGGGGGMGHFGLALPYYTHFTSPIRRYADVVVHRQLLAAVAAASSSSAAGGAAAPNAVVTIVPRQVPPLLPAADVAEQARVMNERHRTAKRAQKECSDLYLLLLLHSQPHIESATVYGLRPRALVIFLPKYHLRGVIHLTDKAGLCKPPLRDKEDEQANDPLLTAYRRGLALVADGGGAADGEAPRQLAIVEAASGRHVAAYRSMQRVWVELSADGSRAHGPRLRMRLLADEHPGALAAAAKEAAQPAGSTRSNPAAAAASGRCNVQQQQQQQQQQRQSAYRPPGVGPAAKAKGPPPGFSPAPQAAALTANPSAFGDSAAATQGESSLPAPSASAATVEPPSLAGRLQLFLVHQQHCWQQQQQQQGLAAEVGPLALEGKLPPLDQLPSLSSRHNNDTLPSAVCSALRKLRARAARLELRAGAMDPGRQRAARCSCRVAAIWQQIAALQPG</sequence>
<evidence type="ECO:0000256" key="3">
    <source>
        <dbReference type="ARBA" id="ARBA00004123"/>
    </source>
</evidence>
<evidence type="ECO:0000313" key="20">
    <source>
        <dbReference type="EMBL" id="KAI3434598.1"/>
    </source>
</evidence>
<evidence type="ECO:0000256" key="9">
    <source>
        <dbReference type="ARBA" id="ARBA00022552"/>
    </source>
</evidence>
<dbReference type="InterPro" id="IPR012340">
    <property type="entry name" value="NA-bd_OB-fold"/>
</dbReference>
<evidence type="ECO:0000256" key="4">
    <source>
        <dbReference type="ARBA" id="ARBA00004496"/>
    </source>
</evidence>
<feature type="compositionally biased region" description="Low complexity" evidence="18">
    <location>
        <begin position="1194"/>
        <end position="1204"/>
    </location>
</feature>
<feature type="region of interest" description="Disordered" evidence="18">
    <location>
        <begin position="247"/>
        <end position="281"/>
    </location>
</feature>
<dbReference type="SUPFAM" id="SSF50249">
    <property type="entry name" value="Nucleic acid-binding proteins"/>
    <property type="match status" value="2"/>
</dbReference>
<keyword evidence="10" id="KW-0540">Nuclease</keyword>
<feature type="compositionally biased region" description="Low complexity" evidence="18">
    <location>
        <begin position="770"/>
        <end position="781"/>
    </location>
</feature>
<keyword evidence="15" id="KW-0694">RNA-binding</keyword>
<dbReference type="EC" id="3.1.13.1" evidence="6"/>
<feature type="compositionally biased region" description="Basic and acidic residues" evidence="18">
    <location>
        <begin position="404"/>
        <end position="419"/>
    </location>
</feature>
<evidence type="ECO:0000256" key="12">
    <source>
        <dbReference type="ARBA" id="ARBA00022835"/>
    </source>
</evidence>
<keyword evidence="13" id="KW-0269">Exonuclease</keyword>
<accession>A0A9D4TTN8</accession>
<keyword evidence="21" id="KW-1185">Reference proteome</keyword>
<feature type="domain" description="RNB" evidence="19">
    <location>
        <begin position="624"/>
        <end position="998"/>
    </location>
</feature>
<evidence type="ECO:0000256" key="16">
    <source>
        <dbReference type="ARBA" id="ARBA00023242"/>
    </source>
</evidence>
<gene>
    <name evidence="20" type="ORF">D9Q98_002666</name>
</gene>
<feature type="compositionally biased region" description="Low complexity" evidence="18">
    <location>
        <begin position="1223"/>
        <end position="1249"/>
    </location>
</feature>
<dbReference type="PANTHER" id="PTHR23355:SF30">
    <property type="entry name" value="DIS3-LIKE EXONUCLEASE 1"/>
    <property type="match status" value="1"/>
</dbReference>
<keyword evidence="14" id="KW-0460">Magnesium</keyword>
<evidence type="ECO:0000256" key="17">
    <source>
        <dbReference type="ARBA" id="ARBA00077930"/>
    </source>
</evidence>
<feature type="compositionally biased region" description="Low complexity" evidence="18">
    <location>
        <begin position="247"/>
        <end position="272"/>
    </location>
</feature>
<feature type="compositionally biased region" description="Low complexity" evidence="18">
    <location>
        <begin position="444"/>
        <end position="454"/>
    </location>
</feature>
<evidence type="ECO:0000256" key="14">
    <source>
        <dbReference type="ARBA" id="ARBA00022842"/>
    </source>
</evidence>
<dbReference type="Gene3D" id="2.40.50.690">
    <property type="match status" value="1"/>
</dbReference>
<reference evidence="20" key="2">
    <citation type="submission" date="2020-11" db="EMBL/GenBank/DDBJ databases">
        <authorList>
            <person name="Cecchin M."/>
            <person name="Marcolungo L."/>
            <person name="Rossato M."/>
            <person name="Girolomoni L."/>
            <person name="Cosentino E."/>
            <person name="Cuine S."/>
            <person name="Li-Beisson Y."/>
            <person name="Delledonne M."/>
            <person name="Ballottari M."/>
        </authorList>
    </citation>
    <scope>NUCLEOTIDE SEQUENCE</scope>
    <source>
        <strain evidence="20">211/11P</strain>
        <tissue evidence="20">Whole cell</tissue>
    </source>
</reference>
<evidence type="ECO:0000256" key="11">
    <source>
        <dbReference type="ARBA" id="ARBA00022801"/>
    </source>
</evidence>
<organism evidence="20 21">
    <name type="scientific">Chlorella vulgaris</name>
    <name type="common">Green alga</name>
    <dbReference type="NCBI Taxonomy" id="3077"/>
    <lineage>
        <taxon>Eukaryota</taxon>
        <taxon>Viridiplantae</taxon>
        <taxon>Chlorophyta</taxon>
        <taxon>core chlorophytes</taxon>
        <taxon>Trebouxiophyceae</taxon>
        <taxon>Chlorellales</taxon>
        <taxon>Chlorellaceae</taxon>
        <taxon>Chlorella clade</taxon>
        <taxon>Chlorella</taxon>
    </lineage>
</organism>
<evidence type="ECO:0000256" key="13">
    <source>
        <dbReference type="ARBA" id="ARBA00022839"/>
    </source>
</evidence>
<dbReference type="GO" id="GO:0006364">
    <property type="term" value="P:rRNA processing"/>
    <property type="evidence" value="ECO:0007669"/>
    <property type="project" value="UniProtKB-KW"/>
</dbReference>
<dbReference type="PANTHER" id="PTHR23355">
    <property type="entry name" value="RIBONUCLEASE"/>
    <property type="match status" value="1"/>
</dbReference>
<feature type="region of interest" description="Disordered" evidence="18">
    <location>
        <begin position="404"/>
        <end position="482"/>
    </location>
</feature>
<feature type="region of interest" description="Disordered" evidence="18">
    <location>
        <begin position="1194"/>
        <end position="1293"/>
    </location>
</feature>
<dbReference type="OrthoDB" id="372421at2759"/>
<dbReference type="FunFam" id="2.40.50.700:FF:000001">
    <property type="entry name" value="Exosome complex exonuclease exoribonuclease (Rrp44)"/>
    <property type="match status" value="1"/>
</dbReference>